<dbReference type="GO" id="GO:0055085">
    <property type="term" value="P:transmembrane transport"/>
    <property type="evidence" value="ECO:0007669"/>
    <property type="project" value="TreeGrafter"/>
</dbReference>
<evidence type="ECO:0000256" key="6">
    <source>
        <dbReference type="SAM" id="Phobius"/>
    </source>
</evidence>
<evidence type="ECO:0000256" key="2">
    <source>
        <dbReference type="ARBA" id="ARBA00009773"/>
    </source>
</evidence>
<keyword evidence="3 6" id="KW-0812">Transmembrane</keyword>
<dbReference type="PANTHER" id="PTHR21716">
    <property type="entry name" value="TRANSMEMBRANE PROTEIN"/>
    <property type="match status" value="1"/>
</dbReference>
<evidence type="ECO:0000313" key="8">
    <source>
        <dbReference type="Proteomes" id="UP000272400"/>
    </source>
</evidence>
<feature type="transmembrane region" description="Helical" evidence="6">
    <location>
        <begin position="146"/>
        <end position="166"/>
    </location>
</feature>
<accession>A0A3N1CWF3</accession>
<feature type="transmembrane region" description="Helical" evidence="6">
    <location>
        <begin position="67"/>
        <end position="90"/>
    </location>
</feature>
<comment type="subcellular location">
    <subcellularLocation>
        <location evidence="1">Membrane</location>
        <topology evidence="1">Multi-pass membrane protein</topology>
    </subcellularLocation>
</comment>
<feature type="transmembrane region" description="Helical" evidence="6">
    <location>
        <begin position="305"/>
        <end position="331"/>
    </location>
</feature>
<feature type="transmembrane region" description="Helical" evidence="6">
    <location>
        <begin position="38"/>
        <end position="55"/>
    </location>
</feature>
<comment type="caution">
    <text evidence="7">The sequence shown here is derived from an EMBL/GenBank/DDBJ whole genome shotgun (WGS) entry which is preliminary data.</text>
</comment>
<dbReference type="AlphaFoldDB" id="A0A3N1CWF3"/>
<protein>
    <submittedName>
        <fullName evidence="7">Putative PurR-regulated permease PerM</fullName>
    </submittedName>
</protein>
<dbReference type="EMBL" id="RJKE01000001">
    <property type="protein sequence ID" value="ROO85617.1"/>
    <property type="molecule type" value="Genomic_DNA"/>
</dbReference>
<gene>
    <name evidence="7" type="ORF">EDD29_3163</name>
</gene>
<evidence type="ECO:0000313" key="7">
    <source>
        <dbReference type="EMBL" id="ROO85617.1"/>
    </source>
</evidence>
<comment type="similarity">
    <text evidence="2">Belongs to the autoinducer-2 exporter (AI-2E) (TC 2.A.86) family.</text>
</comment>
<evidence type="ECO:0000256" key="1">
    <source>
        <dbReference type="ARBA" id="ARBA00004141"/>
    </source>
</evidence>
<feature type="transmembrane region" description="Helical" evidence="6">
    <location>
        <begin position="12"/>
        <end position="32"/>
    </location>
</feature>
<evidence type="ECO:0000256" key="4">
    <source>
        <dbReference type="ARBA" id="ARBA00022989"/>
    </source>
</evidence>
<evidence type="ECO:0000256" key="3">
    <source>
        <dbReference type="ARBA" id="ARBA00022692"/>
    </source>
</evidence>
<keyword evidence="8" id="KW-1185">Reference proteome</keyword>
<dbReference type="InterPro" id="IPR002549">
    <property type="entry name" value="AI-2E-like"/>
</dbReference>
<keyword evidence="4 6" id="KW-1133">Transmembrane helix</keyword>
<name>A0A3N1CWF3_9ACTN</name>
<dbReference type="PANTHER" id="PTHR21716:SF64">
    <property type="entry name" value="AI-2 TRANSPORT PROTEIN TQSA"/>
    <property type="match status" value="1"/>
</dbReference>
<feature type="transmembrane region" description="Helical" evidence="6">
    <location>
        <begin position="202"/>
        <end position="224"/>
    </location>
</feature>
<dbReference type="GO" id="GO:0016020">
    <property type="term" value="C:membrane"/>
    <property type="evidence" value="ECO:0007669"/>
    <property type="project" value="UniProtKB-SubCell"/>
</dbReference>
<dbReference type="RefSeq" id="WP_123665104.1">
    <property type="nucleotide sequence ID" value="NZ_RJKE01000001.1"/>
</dbReference>
<dbReference type="OrthoDB" id="9799225at2"/>
<sequence length="348" mass="35473">MEVVTGRRTPPLPPALALLLGGAAAVIVLAGLKAAAGIAGPAFVALVLTLAVAPLRRLLAERNAPALVCVVVPLTAALAVLVLIGGSLAYSAVRLATELPAYEEQLAALGASVTGFLNRHGVGGSQAAEITGTFDPAKLVPLIEGFLSGLAGALAGAVLVVMLLYAMSLDALGLRRALADLAGERPAMVGALRGYATDTCRFLVVTTAFGLVVAVADTTALALLGVPLPLLWGLLSFITNYIPNVGFFIGLVPPALMALLDSGVGTMLWVIALYCVLNFVIQSLIQPKIVGDAARLSVTLTLLSLAVWSYVLGPVGAVLAVPLTLLVRALLIDAAAGRGWVDRLLAAS</sequence>
<evidence type="ECO:0000256" key="5">
    <source>
        <dbReference type="ARBA" id="ARBA00023136"/>
    </source>
</evidence>
<feature type="transmembrane region" description="Helical" evidence="6">
    <location>
        <begin position="230"/>
        <end position="252"/>
    </location>
</feature>
<dbReference type="Proteomes" id="UP000272400">
    <property type="component" value="Unassembled WGS sequence"/>
</dbReference>
<reference evidence="7 8" key="1">
    <citation type="submission" date="2018-11" db="EMBL/GenBank/DDBJ databases">
        <title>Sequencing the genomes of 1000 actinobacteria strains.</title>
        <authorList>
            <person name="Klenk H.-P."/>
        </authorList>
    </citation>
    <scope>NUCLEOTIDE SEQUENCE [LARGE SCALE GENOMIC DNA]</scope>
    <source>
        <strain evidence="7 8">DSM 44254</strain>
    </source>
</reference>
<proteinExistence type="inferred from homology"/>
<keyword evidence="5 6" id="KW-0472">Membrane</keyword>
<feature type="transmembrane region" description="Helical" evidence="6">
    <location>
        <begin position="264"/>
        <end position="285"/>
    </location>
</feature>
<organism evidence="7 8">
    <name type="scientific">Actinocorallia herbida</name>
    <dbReference type="NCBI Taxonomy" id="58109"/>
    <lineage>
        <taxon>Bacteria</taxon>
        <taxon>Bacillati</taxon>
        <taxon>Actinomycetota</taxon>
        <taxon>Actinomycetes</taxon>
        <taxon>Streptosporangiales</taxon>
        <taxon>Thermomonosporaceae</taxon>
        <taxon>Actinocorallia</taxon>
    </lineage>
</organism>
<dbReference type="Pfam" id="PF01594">
    <property type="entry name" value="AI-2E_transport"/>
    <property type="match status" value="1"/>
</dbReference>